<name>A0A3A8I8Q8_9BACT</name>
<proteinExistence type="predicted"/>
<dbReference type="RefSeq" id="WP_120527720.1">
    <property type="nucleotide sequence ID" value="NZ_JABFJV010000541.1"/>
</dbReference>
<dbReference type="SUPFAM" id="SSF55781">
    <property type="entry name" value="GAF domain-like"/>
    <property type="match status" value="1"/>
</dbReference>
<gene>
    <name evidence="2" type="ORF">HMI49_41560</name>
</gene>
<protein>
    <submittedName>
        <fullName evidence="2">GAF domain-containing protein</fullName>
    </submittedName>
</protein>
<dbReference type="AlphaFoldDB" id="A0A3A8I8Q8"/>
<evidence type="ECO:0000313" key="2">
    <source>
        <dbReference type="EMBL" id="NOK39671.1"/>
    </source>
</evidence>
<dbReference type="Gene3D" id="3.30.450.40">
    <property type="match status" value="1"/>
</dbReference>
<sequence length="194" mass="21422">MVEAFTKVSEASRLLLDKGLCPATGSDALGMVARPMKVDRACIFENRTTNLAGRFLTDLRHAWAEPGVVSPLAHPVLRALPIRDYAMAWTDMLEAGMPVNCTSREAPPMMRELLERQGVQSVLLCPIVPAKQWWGFVAFEDCHQARIWRPEEVSLLKSLARAIGASVRHASMRSSLSQVRTNLTSVLRPVAGDT</sequence>
<accession>A0A3A8I8Q8</accession>
<dbReference type="Proteomes" id="UP000563426">
    <property type="component" value="Unassembled WGS sequence"/>
</dbReference>
<evidence type="ECO:0000313" key="3">
    <source>
        <dbReference type="Proteomes" id="UP000563426"/>
    </source>
</evidence>
<dbReference type="EMBL" id="JABFJV010000541">
    <property type="protein sequence ID" value="NOK39671.1"/>
    <property type="molecule type" value="Genomic_DNA"/>
</dbReference>
<dbReference type="InterPro" id="IPR003018">
    <property type="entry name" value="GAF"/>
</dbReference>
<feature type="domain" description="GAF" evidence="1">
    <location>
        <begin position="20"/>
        <end position="177"/>
    </location>
</feature>
<dbReference type="OrthoDB" id="5492969at2"/>
<reference evidence="2 3" key="1">
    <citation type="submission" date="2020-05" db="EMBL/GenBank/DDBJ databases">
        <authorList>
            <person name="Whitworth D."/>
        </authorList>
    </citation>
    <scope>NUCLEOTIDE SEQUENCE [LARGE SCALE GENOMIC DNA]</scope>
    <source>
        <strain evidence="2 3">AB043B</strain>
    </source>
</reference>
<evidence type="ECO:0000259" key="1">
    <source>
        <dbReference type="SMART" id="SM00065"/>
    </source>
</evidence>
<dbReference type="Pfam" id="PF01590">
    <property type="entry name" value="GAF"/>
    <property type="match status" value="1"/>
</dbReference>
<keyword evidence="3" id="KW-1185">Reference proteome</keyword>
<dbReference type="SMART" id="SM00065">
    <property type="entry name" value="GAF"/>
    <property type="match status" value="1"/>
</dbReference>
<dbReference type="InterPro" id="IPR029016">
    <property type="entry name" value="GAF-like_dom_sf"/>
</dbReference>
<comment type="caution">
    <text evidence="2">The sequence shown here is derived from an EMBL/GenBank/DDBJ whole genome shotgun (WGS) entry which is preliminary data.</text>
</comment>
<organism evidence="2 3">
    <name type="scientific">Corallococcus exercitus</name>
    <dbReference type="NCBI Taxonomy" id="2316736"/>
    <lineage>
        <taxon>Bacteria</taxon>
        <taxon>Pseudomonadati</taxon>
        <taxon>Myxococcota</taxon>
        <taxon>Myxococcia</taxon>
        <taxon>Myxococcales</taxon>
        <taxon>Cystobacterineae</taxon>
        <taxon>Myxococcaceae</taxon>
        <taxon>Corallococcus</taxon>
    </lineage>
</organism>